<dbReference type="Gene3D" id="3.40.50.12780">
    <property type="entry name" value="N-terminal domain of ligase-like"/>
    <property type="match status" value="1"/>
</dbReference>
<evidence type="ECO:0000313" key="12">
    <source>
        <dbReference type="Proteomes" id="UP001321445"/>
    </source>
</evidence>
<dbReference type="InterPro" id="IPR020845">
    <property type="entry name" value="AMP-binding_CS"/>
</dbReference>
<name>A0ABM8FNU7_9BACT</name>
<dbReference type="Pfam" id="PF13193">
    <property type="entry name" value="AMP-binding_C"/>
    <property type="match status" value="1"/>
</dbReference>
<evidence type="ECO:0000256" key="5">
    <source>
        <dbReference type="ARBA" id="ARBA00026121"/>
    </source>
</evidence>
<organism evidence="11 12">
    <name type="scientific">Hydrogenimonas cancrithermarum</name>
    <dbReference type="NCBI Taxonomy" id="2993563"/>
    <lineage>
        <taxon>Bacteria</taxon>
        <taxon>Pseudomonadati</taxon>
        <taxon>Campylobacterota</taxon>
        <taxon>Epsilonproteobacteria</taxon>
        <taxon>Campylobacterales</taxon>
        <taxon>Hydrogenimonadaceae</taxon>
        <taxon>Hydrogenimonas</taxon>
    </lineage>
</organism>
<evidence type="ECO:0000256" key="1">
    <source>
        <dbReference type="ARBA" id="ARBA00004170"/>
    </source>
</evidence>
<dbReference type="InterPro" id="IPR025110">
    <property type="entry name" value="AMP-bd_C"/>
</dbReference>
<dbReference type="EMBL" id="AP027370">
    <property type="protein sequence ID" value="BDY13279.1"/>
    <property type="molecule type" value="Genomic_DNA"/>
</dbReference>
<dbReference type="RefSeq" id="WP_286336238.1">
    <property type="nucleotide sequence ID" value="NZ_AP027370.1"/>
</dbReference>
<comment type="pathway">
    <text evidence="2">Lipid metabolism; fatty acid beta-oxidation.</text>
</comment>
<evidence type="ECO:0000259" key="9">
    <source>
        <dbReference type="Pfam" id="PF00501"/>
    </source>
</evidence>
<dbReference type="PANTHER" id="PTHR43767">
    <property type="entry name" value="LONG-CHAIN-FATTY-ACID--COA LIGASE"/>
    <property type="match status" value="1"/>
</dbReference>
<reference evidence="11 12" key="1">
    <citation type="submission" date="2023-03" db="EMBL/GenBank/DDBJ databases">
        <title>Description of Hydrogenimonas sp. ISO32.</title>
        <authorList>
            <person name="Mino S."/>
            <person name="Fukazawa S."/>
            <person name="Sawabe T."/>
        </authorList>
    </citation>
    <scope>NUCLEOTIDE SEQUENCE [LARGE SCALE GENOMIC DNA]</scope>
    <source>
        <strain evidence="11 12">ISO32</strain>
    </source>
</reference>
<evidence type="ECO:0000256" key="8">
    <source>
        <dbReference type="SAM" id="Phobius"/>
    </source>
</evidence>
<evidence type="ECO:0000256" key="3">
    <source>
        <dbReference type="ARBA" id="ARBA00022598"/>
    </source>
</evidence>
<dbReference type="InterPro" id="IPR020459">
    <property type="entry name" value="AMP-binding"/>
</dbReference>
<keyword evidence="12" id="KW-1185">Reference proteome</keyword>
<evidence type="ECO:0000256" key="2">
    <source>
        <dbReference type="ARBA" id="ARBA00005005"/>
    </source>
</evidence>
<evidence type="ECO:0000259" key="10">
    <source>
        <dbReference type="Pfam" id="PF13193"/>
    </source>
</evidence>
<comment type="subcellular location">
    <subcellularLocation>
        <location evidence="1">Membrane</location>
        <topology evidence="1">Peripheral membrane protein</topology>
    </subcellularLocation>
</comment>
<dbReference type="Gene3D" id="3.30.300.30">
    <property type="match status" value="1"/>
</dbReference>
<dbReference type="SUPFAM" id="SSF56801">
    <property type="entry name" value="Acetyl-CoA synthetase-like"/>
    <property type="match status" value="1"/>
</dbReference>
<dbReference type="PRINTS" id="PR00154">
    <property type="entry name" value="AMPBINDING"/>
</dbReference>
<keyword evidence="4 8" id="KW-0472">Membrane</keyword>
<sequence>MEYPYENFYEMLAVHARKKPRRPAIFVGDYKLTYGRLLKKVDTLARFLELSDIKKGDRVAIFMQNAKEFVISLFAITKIGAVAVPINTFLKSEEVAYILNDCEAKMVMASSELKKVVEPLWGMTGIKRIVWEGEYESLDNKNIGFDEIFEILKSHEKMELPKIDDLAVIIYTSGTTGNPKGAMLSYRNIMHNCIAIGELTKFTRKDRFIVYLPMFHAFTLTVTVIMPFYYGASFVLIRNIMPFSNIIKQILLKRVTMFVGVPDVYNALSRAKLPWYFMWFQKVRYFVSGAAPLSEATIDRFTSKFSRAKLLEGYGLSECSPVVSVNLPSLQKPMSVGPAVPGVEIKIVDDNMMELPTGAIGEIIVKGDNVMQGYLNRPTATDETIVNGWLLTGDMGYLDEDGFLFIVDRKKDLIISRGINIYPREIEEVINGFEGVGASAVVGMPDEKSGEVPVAFIEPAEDETVDVKALRKYLKEKLANFKQPRDIRIIDELPKNATGKVLKRILKEELKQEATAF</sequence>
<evidence type="ECO:0000256" key="7">
    <source>
        <dbReference type="ARBA" id="ARBA00042773"/>
    </source>
</evidence>
<dbReference type="EC" id="6.2.1.3" evidence="5"/>
<evidence type="ECO:0000313" key="11">
    <source>
        <dbReference type="EMBL" id="BDY13279.1"/>
    </source>
</evidence>
<feature type="domain" description="AMP-dependent synthetase/ligase" evidence="9">
    <location>
        <begin position="14"/>
        <end position="375"/>
    </location>
</feature>
<keyword evidence="8" id="KW-0812">Transmembrane</keyword>
<dbReference type="InterPro" id="IPR000873">
    <property type="entry name" value="AMP-dep_synth/lig_dom"/>
</dbReference>
<dbReference type="PANTHER" id="PTHR43767:SF8">
    <property type="entry name" value="LONG-CHAIN-FATTY-ACID--COA LIGASE"/>
    <property type="match status" value="1"/>
</dbReference>
<keyword evidence="3 11" id="KW-0436">Ligase</keyword>
<dbReference type="Proteomes" id="UP001321445">
    <property type="component" value="Chromosome"/>
</dbReference>
<accession>A0ABM8FNU7</accession>
<dbReference type="GO" id="GO:0016874">
    <property type="term" value="F:ligase activity"/>
    <property type="evidence" value="ECO:0007669"/>
    <property type="project" value="UniProtKB-KW"/>
</dbReference>
<dbReference type="InterPro" id="IPR045851">
    <property type="entry name" value="AMP-bd_C_sf"/>
</dbReference>
<feature type="domain" description="AMP-binding enzyme C-terminal" evidence="10">
    <location>
        <begin position="425"/>
        <end position="500"/>
    </location>
</feature>
<protein>
    <recommendedName>
        <fullName evidence="6">Long-chain-fatty-acid--CoA ligase</fullName>
        <ecNumber evidence="5">6.2.1.3</ecNumber>
    </recommendedName>
    <alternativeName>
        <fullName evidence="7">Long-chain acyl-CoA synthetase</fullName>
    </alternativeName>
</protein>
<feature type="transmembrane region" description="Helical" evidence="8">
    <location>
        <begin position="208"/>
        <end position="230"/>
    </location>
</feature>
<dbReference type="PROSITE" id="PS00455">
    <property type="entry name" value="AMP_BINDING"/>
    <property type="match status" value="1"/>
</dbReference>
<dbReference type="NCBIfam" id="NF004837">
    <property type="entry name" value="PRK06187.1"/>
    <property type="match status" value="1"/>
</dbReference>
<keyword evidence="8" id="KW-1133">Transmembrane helix</keyword>
<dbReference type="Pfam" id="PF00501">
    <property type="entry name" value="AMP-binding"/>
    <property type="match status" value="1"/>
</dbReference>
<evidence type="ECO:0000256" key="4">
    <source>
        <dbReference type="ARBA" id="ARBA00023136"/>
    </source>
</evidence>
<dbReference type="InterPro" id="IPR042099">
    <property type="entry name" value="ANL_N_sf"/>
</dbReference>
<evidence type="ECO:0000256" key="6">
    <source>
        <dbReference type="ARBA" id="ARBA00039545"/>
    </source>
</evidence>
<gene>
    <name evidence="11" type="ORF">HCR_15910</name>
</gene>
<dbReference type="InterPro" id="IPR050237">
    <property type="entry name" value="ATP-dep_AMP-bd_enzyme"/>
</dbReference>
<proteinExistence type="predicted"/>